<feature type="region of interest" description="Disordered" evidence="1">
    <location>
        <begin position="1"/>
        <end position="38"/>
    </location>
</feature>
<feature type="compositionally biased region" description="Gly residues" evidence="1">
    <location>
        <begin position="87"/>
        <end position="97"/>
    </location>
</feature>
<gene>
    <name evidence="2" type="ordered locus">PACID_31490</name>
</gene>
<evidence type="ECO:0000256" key="1">
    <source>
        <dbReference type="SAM" id="MobiDB-lite"/>
    </source>
</evidence>
<evidence type="ECO:0000313" key="2">
    <source>
        <dbReference type="EMBL" id="AFV90909.1"/>
    </source>
</evidence>
<reference evidence="2 3" key="1">
    <citation type="journal article" date="2012" name="BMC Genomics">
        <title>The genome sequence of Propionibacterium acidipropionici provides insights into its biotechnological and industrial potential.</title>
        <authorList>
            <person name="Parizzi L.P."/>
            <person name="Grassi M.C."/>
            <person name="Llerena L.A."/>
            <person name="Carazzolle M.F."/>
            <person name="Queiroz V.L."/>
            <person name="Lunardi I."/>
            <person name="Zeidler A.F."/>
            <person name="Teixeira P.J."/>
            <person name="Mieczkowski P."/>
            <person name="Rincones J."/>
            <person name="Pereira G.A."/>
        </authorList>
    </citation>
    <scope>NUCLEOTIDE SEQUENCE [LARGE SCALE GENOMIC DNA]</scope>
    <source>
        <strain evidence="3">ATCC 4875 / DSM 20272 / JCM 6432 / NBRC 12425 / NCIMB 8070</strain>
    </source>
</reference>
<dbReference type="PATRIC" id="fig|1171373.8.peg.3096"/>
<dbReference type="STRING" id="1171373.PACID_31490"/>
<organism evidence="2 3">
    <name type="scientific">Acidipropionibacterium acidipropionici (strain ATCC 4875 / DSM 20272 / JCM 6432 / NBRC 12425 / NCIMB 8070 / 4)</name>
    <name type="common">Propionibacterium acidipropionici</name>
    <dbReference type="NCBI Taxonomy" id="1171373"/>
    <lineage>
        <taxon>Bacteria</taxon>
        <taxon>Bacillati</taxon>
        <taxon>Actinomycetota</taxon>
        <taxon>Actinomycetes</taxon>
        <taxon>Propionibacteriales</taxon>
        <taxon>Propionibacteriaceae</taxon>
        <taxon>Acidipropionibacterium</taxon>
    </lineage>
</organism>
<evidence type="ECO:0000313" key="3">
    <source>
        <dbReference type="Proteomes" id="UP000000214"/>
    </source>
</evidence>
<name>K7RSA8_ACIA4</name>
<protein>
    <submittedName>
        <fullName evidence="2">Uncharacterized protein</fullName>
    </submittedName>
</protein>
<accession>K7RSA8</accession>
<dbReference type="EMBL" id="CP003493">
    <property type="protein sequence ID" value="AFV90909.1"/>
    <property type="molecule type" value="Genomic_DNA"/>
</dbReference>
<dbReference type="Proteomes" id="UP000000214">
    <property type="component" value="Chromosome"/>
</dbReference>
<dbReference type="KEGG" id="pbo:PACID_31490"/>
<feature type="region of interest" description="Disordered" evidence="1">
    <location>
        <begin position="58"/>
        <end position="97"/>
    </location>
</feature>
<proteinExistence type="predicted"/>
<sequence length="97" mass="10344">MLPRQSPASGWPTGARLRGALSPDVSGRRGRCPAGRRECRRGVHGSELVTPVLRQFQESGPDRELADSSQRTTGSAVLPGRRRTGRRGAGGARGDQP</sequence>
<dbReference type="AlphaFoldDB" id="K7RSA8"/>
<dbReference type="HOGENOM" id="CLU_2344331_0_0_11"/>